<name>A0A399T0Y0_9MICO</name>
<sequence>MPEDDDVSALPLDELRRRVYAQGADASDERWIRAAAELARRERTSRPAQAGDADRDADGGT</sequence>
<gene>
    <name evidence="2" type="ORF">DZG00_12585</name>
</gene>
<evidence type="ECO:0000256" key="1">
    <source>
        <dbReference type="SAM" id="MobiDB-lite"/>
    </source>
</evidence>
<comment type="caution">
    <text evidence="2">The sequence shown here is derived from an EMBL/GenBank/DDBJ whole genome shotgun (WGS) entry which is preliminary data.</text>
</comment>
<accession>A0A399T0Y0</accession>
<reference evidence="2 3" key="1">
    <citation type="submission" date="2018-08" db="EMBL/GenBank/DDBJ databases">
        <title>Genome Sequence of Clavibacter michiganensis Subspecies type strains, and the Atypical Peach-Colored Strains Isolated from Tomato.</title>
        <authorList>
            <person name="Osdaghi E."/>
            <person name="Portier P."/>
            <person name="Briand M."/>
            <person name="Jacques M.-A."/>
        </authorList>
    </citation>
    <scope>NUCLEOTIDE SEQUENCE [LARGE SCALE GENOMIC DNA]</scope>
    <source>
        <strain evidence="2 3">CFBP 8615</strain>
    </source>
</reference>
<organism evidence="2 3">
    <name type="scientific">Clavibacter lycopersici</name>
    <dbReference type="NCBI Taxonomy" id="2301718"/>
    <lineage>
        <taxon>Bacteria</taxon>
        <taxon>Bacillati</taxon>
        <taxon>Actinomycetota</taxon>
        <taxon>Actinomycetes</taxon>
        <taxon>Micrococcales</taxon>
        <taxon>Microbacteriaceae</taxon>
        <taxon>Clavibacter</taxon>
    </lineage>
</organism>
<dbReference type="EMBL" id="QWGT01000225">
    <property type="protein sequence ID" value="RIJ48472.1"/>
    <property type="molecule type" value="Genomic_DNA"/>
</dbReference>
<feature type="compositionally biased region" description="Basic and acidic residues" evidence="1">
    <location>
        <begin position="52"/>
        <end position="61"/>
    </location>
</feature>
<feature type="region of interest" description="Disordered" evidence="1">
    <location>
        <begin position="39"/>
        <end position="61"/>
    </location>
</feature>
<evidence type="ECO:0000313" key="2">
    <source>
        <dbReference type="EMBL" id="RIJ48472.1"/>
    </source>
</evidence>
<protein>
    <submittedName>
        <fullName evidence="2">Uncharacterized protein</fullName>
    </submittedName>
</protein>
<keyword evidence="3" id="KW-1185">Reference proteome</keyword>
<evidence type="ECO:0000313" key="3">
    <source>
        <dbReference type="Proteomes" id="UP000266484"/>
    </source>
</evidence>
<dbReference type="Proteomes" id="UP000266484">
    <property type="component" value="Unassembled WGS sequence"/>
</dbReference>
<feature type="non-terminal residue" evidence="2">
    <location>
        <position position="61"/>
    </location>
</feature>
<dbReference type="AlphaFoldDB" id="A0A399T0Y0"/>
<proteinExistence type="predicted"/>